<keyword evidence="1" id="KW-0812">Transmembrane</keyword>
<name>A0A1B1L5Y5_BACTU</name>
<protein>
    <submittedName>
        <fullName evidence="2">Uncharacterized protein</fullName>
    </submittedName>
</protein>
<accession>A0A1B1L5Y5</accession>
<dbReference type="AlphaFoldDB" id="A0A1B1L5Y5"/>
<evidence type="ECO:0000313" key="3">
    <source>
        <dbReference type="Proteomes" id="UP000194143"/>
    </source>
</evidence>
<evidence type="ECO:0000256" key="1">
    <source>
        <dbReference type="SAM" id="Phobius"/>
    </source>
</evidence>
<evidence type="ECO:0000313" key="2">
    <source>
        <dbReference type="EMBL" id="ARP57833.1"/>
    </source>
</evidence>
<keyword evidence="1" id="KW-1133">Transmembrane helix</keyword>
<dbReference type="RefSeq" id="WP_002094019.1">
    <property type="nucleotide sequence ID" value="NZ_CP015350.1"/>
</dbReference>
<feature type="transmembrane region" description="Helical" evidence="1">
    <location>
        <begin position="55"/>
        <end position="76"/>
    </location>
</feature>
<gene>
    <name evidence="2" type="ORF">CAB88_12435</name>
</gene>
<organism evidence="2 3">
    <name type="scientific">Bacillus thuringiensis</name>
    <dbReference type="NCBI Taxonomy" id="1428"/>
    <lineage>
        <taxon>Bacteria</taxon>
        <taxon>Bacillati</taxon>
        <taxon>Bacillota</taxon>
        <taxon>Bacilli</taxon>
        <taxon>Bacillales</taxon>
        <taxon>Bacillaceae</taxon>
        <taxon>Bacillus</taxon>
        <taxon>Bacillus cereus group</taxon>
    </lineage>
</organism>
<dbReference type="GeneID" id="67470252"/>
<proteinExistence type="predicted"/>
<dbReference type="Proteomes" id="UP000194143">
    <property type="component" value="Chromosome"/>
</dbReference>
<keyword evidence="3" id="KW-1185">Reference proteome</keyword>
<sequence length="77" mass="8396">MMLGIGLIVVGVLLVSVVSYREIKKAGGVTWIEILVYPFLLLIGALLEHFDLPDFLIFLGLVCIVFGSCMVMGVNIL</sequence>
<keyword evidence="1" id="KW-0472">Membrane</keyword>
<reference evidence="2 3" key="1">
    <citation type="submission" date="2017-04" db="EMBL/GenBank/DDBJ databases">
        <title>Complete Genome Sequence of Bacillus thuringiensis type Strain ATCC 10792.</title>
        <authorList>
            <person name="Oh D.-H."/>
            <person name="Park B.-J."/>
            <person name="Shuai W."/>
            <person name="Chelliah R."/>
        </authorList>
    </citation>
    <scope>NUCLEOTIDE SEQUENCE [LARGE SCALE GENOMIC DNA]</scope>
    <source>
        <strain evidence="2 3">ATCC 10792</strain>
    </source>
</reference>
<feature type="transmembrane region" description="Helical" evidence="1">
    <location>
        <begin position="29"/>
        <end position="48"/>
    </location>
</feature>
<dbReference type="EMBL" id="CP021061">
    <property type="protein sequence ID" value="ARP57833.1"/>
    <property type="molecule type" value="Genomic_DNA"/>
</dbReference>